<reference evidence="2" key="1">
    <citation type="submission" date="2021-01" db="EMBL/GenBank/DDBJ databases">
        <authorList>
            <person name="Corre E."/>
            <person name="Pelletier E."/>
            <person name="Niang G."/>
            <person name="Scheremetjew M."/>
            <person name="Finn R."/>
            <person name="Kale V."/>
            <person name="Holt S."/>
            <person name="Cochrane G."/>
            <person name="Meng A."/>
            <person name="Brown T."/>
            <person name="Cohen L."/>
        </authorList>
    </citation>
    <scope>NUCLEOTIDE SEQUENCE</scope>
    <source>
        <strain evidence="2">PLY182g</strain>
    </source>
</reference>
<organism evidence="2">
    <name type="scientific">Coccolithus braarudii</name>
    <dbReference type="NCBI Taxonomy" id="221442"/>
    <lineage>
        <taxon>Eukaryota</taxon>
        <taxon>Haptista</taxon>
        <taxon>Haptophyta</taxon>
        <taxon>Prymnesiophyceae</taxon>
        <taxon>Coccolithales</taxon>
        <taxon>Coccolithaceae</taxon>
        <taxon>Coccolithus</taxon>
    </lineage>
</organism>
<feature type="signal peptide" evidence="1">
    <location>
        <begin position="1"/>
        <end position="20"/>
    </location>
</feature>
<evidence type="ECO:0000313" key="2">
    <source>
        <dbReference type="EMBL" id="CAD8598080.1"/>
    </source>
</evidence>
<evidence type="ECO:0008006" key="3">
    <source>
        <dbReference type="Google" id="ProtNLM"/>
    </source>
</evidence>
<gene>
    <name evidence="2" type="ORF">CPEL01642_LOCUS1410</name>
</gene>
<protein>
    <recommendedName>
        <fullName evidence="3">FZ domain-containing protein</fullName>
    </recommendedName>
</protein>
<keyword evidence="1" id="KW-0732">Signal</keyword>
<evidence type="ECO:0000256" key="1">
    <source>
        <dbReference type="SAM" id="SignalP"/>
    </source>
</evidence>
<accession>A0A7S0L1I1</accession>
<proteinExistence type="predicted"/>
<dbReference type="EMBL" id="HBEY01002905">
    <property type="protein sequence ID" value="CAD8598080.1"/>
    <property type="molecule type" value="Transcribed_RNA"/>
</dbReference>
<feature type="chain" id="PRO_5031035201" description="FZ domain-containing protein" evidence="1">
    <location>
        <begin position="21"/>
        <end position="275"/>
    </location>
</feature>
<dbReference type="AlphaFoldDB" id="A0A7S0L1I1"/>
<name>A0A7S0L1I1_9EUKA</name>
<sequence>MKATLPLALFVLGELGEARAYSTAKAHRRLGDDGHHHSGGLACGCEAKETDHPFLIDCNDGARIATAETRLQACDATDAACSAVNAEGVMECQQAFFILQAHHDNCEHDTLSKAQEKMIHDYEDHCLNCVVPRQYVPSHPKCPTVNCDDLSPAILGFEALNSTCVAHGLPGATCCTTVAQQGGFEIIYSYHEQCPHDVVPGYIEQGLHDYEHDCEAYLCNNVDEAFNPNECPTSEEEWQRLATAAGWINCHKAATSMARRSRRLRVSAGVNDDDE</sequence>